<accession>A0A8J2V5B7</accession>
<organism evidence="3 4">
    <name type="scientific">Aquisalinus flavus</name>
    <dbReference type="NCBI Taxonomy" id="1526572"/>
    <lineage>
        <taxon>Bacteria</taxon>
        <taxon>Pseudomonadati</taxon>
        <taxon>Pseudomonadota</taxon>
        <taxon>Alphaproteobacteria</taxon>
        <taxon>Parvularculales</taxon>
        <taxon>Parvularculaceae</taxon>
        <taxon>Aquisalinus</taxon>
    </lineage>
</organism>
<keyword evidence="2" id="KW-0812">Transmembrane</keyword>
<name>A0A8J2V5B7_9PROT</name>
<evidence type="ECO:0000313" key="3">
    <source>
        <dbReference type="EMBL" id="GGD09960.1"/>
    </source>
</evidence>
<dbReference type="EMBL" id="BMGH01000001">
    <property type="protein sequence ID" value="GGD09960.1"/>
    <property type="molecule type" value="Genomic_DNA"/>
</dbReference>
<proteinExistence type="predicted"/>
<sequence length="138" mass="14728">MTDANKHNTSPAPQPQPQPSDGQPQGEEVPVDNLLGLKLLVVSMGVLLVVAAITFVILLVVKSNEPEETVPAPVTTIGQTGENVPAVQLSLEPGEEIVDMVLDGRNLALHLKTADGERILIIDPYTSDHRAVIDIARD</sequence>
<comment type="caution">
    <text evidence="3">The sequence shown here is derived from an EMBL/GenBank/DDBJ whole genome shotgun (WGS) entry which is preliminary data.</text>
</comment>
<dbReference type="AlphaFoldDB" id="A0A8J2V5B7"/>
<reference evidence="3" key="1">
    <citation type="journal article" date="2014" name="Int. J. Syst. Evol. Microbiol.">
        <title>Complete genome sequence of Corynebacterium casei LMG S-19264T (=DSM 44701T), isolated from a smear-ripened cheese.</title>
        <authorList>
            <consortium name="US DOE Joint Genome Institute (JGI-PGF)"/>
            <person name="Walter F."/>
            <person name="Albersmeier A."/>
            <person name="Kalinowski J."/>
            <person name="Ruckert C."/>
        </authorList>
    </citation>
    <scope>NUCLEOTIDE SEQUENCE</scope>
    <source>
        <strain evidence="3">CGMCC 1.12921</strain>
    </source>
</reference>
<dbReference type="Proteomes" id="UP000613582">
    <property type="component" value="Unassembled WGS sequence"/>
</dbReference>
<keyword evidence="4" id="KW-1185">Reference proteome</keyword>
<feature type="transmembrane region" description="Helical" evidence="2">
    <location>
        <begin position="39"/>
        <end position="61"/>
    </location>
</feature>
<keyword evidence="2" id="KW-0472">Membrane</keyword>
<feature type="region of interest" description="Disordered" evidence="1">
    <location>
        <begin position="1"/>
        <end position="29"/>
    </location>
</feature>
<feature type="compositionally biased region" description="Low complexity" evidence="1">
    <location>
        <begin position="19"/>
        <end position="29"/>
    </location>
</feature>
<keyword evidence="2" id="KW-1133">Transmembrane helix</keyword>
<protein>
    <submittedName>
        <fullName evidence="3">Uncharacterized protein</fullName>
    </submittedName>
</protein>
<reference evidence="3" key="2">
    <citation type="submission" date="2020-09" db="EMBL/GenBank/DDBJ databases">
        <authorList>
            <person name="Sun Q."/>
            <person name="Zhou Y."/>
        </authorList>
    </citation>
    <scope>NUCLEOTIDE SEQUENCE</scope>
    <source>
        <strain evidence="3">CGMCC 1.12921</strain>
    </source>
</reference>
<evidence type="ECO:0000256" key="1">
    <source>
        <dbReference type="SAM" id="MobiDB-lite"/>
    </source>
</evidence>
<gene>
    <name evidence="3" type="ORF">GCM10011342_18600</name>
</gene>
<evidence type="ECO:0000313" key="4">
    <source>
        <dbReference type="Proteomes" id="UP000613582"/>
    </source>
</evidence>
<dbReference type="RefSeq" id="WP_188158682.1">
    <property type="nucleotide sequence ID" value="NZ_BMGH01000001.1"/>
</dbReference>
<evidence type="ECO:0000256" key="2">
    <source>
        <dbReference type="SAM" id="Phobius"/>
    </source>
</evidence>